<sequence>MLAQTSLLALAALLPFSLAQISDGFENGWNNNTWPIYAPDCNQGGTVTLDSTVAHSGKNSLKVTGGSSGYCGHIFFGTTAVPTGNVFVRAWMRHTLALGSNHVTFIVMPDTGLAGKHLRLSGQEQIFEYNRESDDATLPDLSPNGVASSTGFPTATWECVEYNLKSDGTIETWVNDQLISGLTVGPGFTNPNSNGWGSAYKPAITGVYFGWESYAGSVDTVWYDDIAIASSRIGCSATGGSSATPVGPASSTGTPKTTAPASSSTPVTSVKPTTTSSPATSSKPTTSAAPTSSVPANCQVVYVDV</sequence>
<feature type="domain" description="Cip1-like core" evidence="3">
    <location>
        <begin position="24"/>
        <end position="231"/>
    </location>
</feature>
<comment type="caution">
    <text evidence="4">The sequence shown here is derived from an EMBL/GenBank/DDBJ whole genome shotgun (WGS) entry which is preliminary data.</text>
</comment>
<dbReference type="EMBL" id="JAUTXT010000001">
    <property type="protein sequence ID" value="KAK3679949.1"/>
    <property type="molecule type" value="Genomic_DNA"/>
</dbReference>
<dbReference type="InterPro" id="IPR048955">
    <property type="entry name" value="Cip1-like_core"/>
</dbReference>
<keyword evidence="2" id="KW-0732">Signal</keyword>
<organism evidence="4 5">
    <name type="scientific">Recurvomyces mirabilis</name>
    <dbReference type="NCBI Taxonomy" id="574656"/>
    <lineage>
        <taxon>Eukaryota</taxon>
        <taxon>Fungi</taxon>
        <taxon>Dikarya</taxon>
        <taxon>Ascomycota</taxon>
        <taxon>Pezizomycotina</taxon>
        <taxon>Dothideomycetes</taxon>
        <taxon>Dothideomycetidae</taxon>
        <taxon>Mycosphaerellales</taxon>
        <taxon>Teratosphaeriaceae</taxon>
        <taxon>Recurvomyces</taxon>
    </lineage>
</organism>
<evidence type="ECO:0000313" key="4">
    <source>
        <dbReference type="EMBL" id="KAK3679949.1"/>
    </source>
</evidence>
<dbReference type="Pfam" id="PF21340">
    <property type="entry name" value="Polysacc_lyase-like"/>
    <property type="match status" value="1"/>
</dbReference>
<dbReference type="Gene3D" id="2.60.120.200">
    <property type="match status" value="1"/>
</dbReference>
<name>A0AAE0WXP2_9PEZI</name>
<evidence type="ECO:0000259" key="3">
    <source>
        <dbReference type="Pfam" id="PF21340"/>
    </source>
</evidence>
<protein>
    <recommendedName>
        <fullName evidence="3">Cip1-like core domain-containing protein</fullName>
    </recommendedName>
</protein>
<evidence type="ECO:0000313" key="5">
    <source>
        <dbReference type="Proteomes" id="UP001274830"/>
    </source>
</evidence>
<accession>A0AAE0WXP2</accession>
<evidence type="ECO:0000256" key="2">
    <source>
        <dbReference type="SAM" id="SignalP"/>
    </source>
</evidence>
<feature type="compositionally biased region" description="Low complexity" evidence="1">
    <location>
        <begin position="248"/>
        <end position="292"/>
    </location>
</feature>
<proteinExistence type="predicted"/>
<feature type="signal peptide" evidence="2">
    <location>
        <begin position="1"/>
        <end position="19"/>
    </location>
</feature>
<reference evidence="4" key="1">
    <citation type="submission" date="2023-07" db="EMBL/GenBank/DDBJ databases">
        <title>Black Yeasts Isolated from many extreme environments.</title>
        <authorList>
            <person name="Coleine C."/>
            <person name="Stajich J.E."/>
            <person name="Selbmann L."/>
        </authorList>
    </citation>
    <scope>NUCLEOTIDE SEQUENCE</scope>
    <source>
        <strain evidence="4">CCFEE 5485</strain>
    </source>
</reference>
<keyword evidence="5" id="KW-1185">Reference proteome</keyword>
<gene>
    <name evidence="4" type="ORF">LTR78_000326</name>
</gene>
<dbReference type="AlphaFoldDB" id="A0AAE0WXP2"/>
<dbReference type="Proteomes" id="UP001274830">
    <property type="component" value="Unassembled WGS sequence"/>
</dbReference>
<evidence type="ECO:0000256" key="1">
    <source>
        <dbReference type="SAM" id="MobiDB-lite"/>
    </source>
</evidence>
<feature type="chain" id="PRO_5042152904" description="Cip1-like core domain-containing protein" evidence="2">
    <location>
        <begin position="20"/>
        <end position="305"/>
    </location>
</feature>
<feature type="region of interest" description="Disordered" evidence="1">
    <location>
        <begin position="236"/>
        <end position="292"/>
    </location>
</feature>